<evidence type="ECO:0000313" key="1">
    <source>
        <dbReference type="EMBL" id="KKY38562.1"/>
    </source>
</evidence>
<name>A0A0G2FWI9_9PEZI</name>
<dbReference type="EMBL" id="LCUC01000056">
    <property type="protein sequence ID" value="KKY38562.1"/>
    <property type="molecule type" value="Genomic_DNA"/>
</dbReference>
<protein>
    <recommendedName>
        <fullName evidence="3">SnoaL-like domain-containing protein</fullName>
    </recommendedName>
</protein>
<dbReference type="AlphaFoldDB" id="A0A0G2FWI9"/>
<keyword evidence="2" id="KW-1185">Reference proteome</keyword>
<dbReference type="OrthoDB" id="4270785at2759"/>
<dbReference type="Proteomes" id="UP000034680">
    <property type="component" value="Unassembled WGS sequence"/>
</dbReference>
<accession>A0A0G2FWI9</accession>
<evidence type="ECO:0008006" key="3">
    <source>
        <dbReference type="Google" id="ProtNLM"/>
    </source>
</evidence>
<dbReference type="SUPFAM" id="SSF54427">
    <property type="entry name" value="NTF2-like"/>
    <property type="match status" value="2"/>
</dbReference>
<evidence type="ECO:0000313" key="2">
    <source>
        <dbReference type="Proteomes" id="UP000034680"/>
    </source>
</evidence>
<reference evidence="1 2" key="1">
    <citation type="submission" date="2015-05" db="EMBL/GenBank/DDBJ databases">
        <title>Distinctive expansion of gene families associated with plant cell wall degradation and secondary metabolism in the genomes of grapevine trunk pathogens.</title>
        <authorList>
            <person name="Lawrence D.P."/>
            <person name="Travadon R."/>
            <person name="Rolshausen P.E."/>
            <person name="Baumgartner K."/>
        </authorList>
    </citation>
    <scope>NUCLEOTIDE SEQUENCE [LARGE SCALE GENOMIC DNA]</scope>
    <source>
        <strain evidence="1">DA912</strain>
    </source>
</reference>
<reference evidence="1 2" key="2">
    <citation type="submission" date="2015-05" db="EMBL/GenBank/DDBJ databases">
        <authorList>
            <person name="Morales-Cruz A."/>
            <person name="Amrine K.C."/>
            <person name="Cantu D."/>
        </authorList>
    </citation>
    <scope>NUCLEOTIDE SEQUENCE [LARGE SCALE GENOMIC DNA]</scope>
    <source>
        <strain evidence="1">DA912</strain>
    </source>
</reference>
<sequence>MMSQLYPTVGLKGFKSKPDVEAYLAAFSADEFDTYFQYYHPNICIDIPLIPGPKTITSYHQWKIVFDRDGGLVIVEARAEFRGMKGVEMDDFFGWGPVSEGTGPDVTMIVFYHLDERGRVVHLEPGATKLLRKAQVANVAVGGSAVAGSRSSFRTKDDVRSYIGFFSGNDFGKASEFWAPELEVRLGKFQVIQGREENVKFFSEQRLAGMDENIAPKQITLDDTCCVLHAEVTFTARKDFPEGYAGMGTTSGGIKTGQRIWNEMMILYDLNDERCVKVVRTYRLSGPVVSGPD</sequence>
<dbReference type="InterPro" id="IPR032710">
    <property type="entry name" value="NTF2-like_dom_sf"/>
</dbReference>
<organism evidence="1 2">
    <name type="scientific">Diaporthe ampelina</name>
    <dbReference type="NCBI Taxonomy" id="1214573"/>
    <lineage>
        <taxon>Eukaryota</taxon>
        <taxon>Fungi</taxon>
        <taxon>Dikarya</taxon>
        <taxon>Ascomycota</taxon>
        <taxon>Pezizomycotina</taxon>
        <taxon>Sordariomycetes</taxon>
        <taxon>Sordariomycetidae</taxon>
        <taxon>Diaporthales</taxon>
        <taxon>Diaporthaceae</taxon>
        <taxon>Diaporthe</taxon>
    </lineage>
</organism>
<dbReference type="Gene3D" id="3.10.450.50">
    <property type="match status" value="1"/>
</dbReference>
<comment type="caution">
    <text evidence="1">The sequence shown here is derived from an EMBL/GenBank/DDBJ whole genome shotgun (WGS) entry which is preliminary data.</text>
</comment>
<gene>
    <name evidence="1" type="ORF">UCDDA912_g01399</name>
</gene>
<proteinExistence type="predicted"/>